<sequence length="236" mass="25809">MLGVEFSRVGLCNSELNAKAQSTQKRGFGVAVVQVLNSSTFHHNDARNWTGLTLWSTASTLASASASATASFGRAYRQGFVEGTAHSTLPVCNDRMSNDSPPSQNYLLTSTAIQTRTGFRATQLSAASIALSFFCLQSSARINPLSLLPFSLRPNMRSVESAGLFAEQQSLWRQLQRPPQMGWKEFTRQDGYPNWGVEQHKVCHCIVESHSLPLLSGRSANDTVMGTLGQEQDHQA</sequence>
<name>A0ABR4QJV6_9CEST</name>
<accession>A0ABR4QJV6</accession>
<reference evidence="1 3" key="1">
    <citation type="journal article" date="2022" name="Front. Cell. Infect. Microbiol.">
        <title>The Genomes of Two Strains of Taenia crassiceps the Animal Model for the Study of Human Cysticercosis.</title>
        <authorList>
            <person name="Bobes R.J."/>
            <person name="Estrada K."/>
            <person name="Rios-Valencia D.G."/>
            <person name="Calderon-Gallegos A."/>
            <person name="de la Torre P."/>
            <person name="Carrero J.C."/>
            <person name="Sanchez-Flores A."/>
            <person name="Laclette J.P."/>
        </authorList>
    </citation>
    <scope>NUCLEOTIDE SEQUENCE [LARGE SCALE GENOMIC DNA]</scope>
    <source>
        <strain evidence="1">WFUcys</strain>
    </source>
</reference>
<proteinExistence type="predicted"/>
<evidence type="ECO:0000313" key="3">
    <source>
        <dbReference type="Proteomes" id="UP001651158"/>
    </source>
</evidence>
<reference evidence="1" key="2">
    <citation type="submission" date="2024-12" db="EMBL/GenBank/DDBJ databases">
        <authorList>
            <person name="Estrada K."/>
            <person name="Bobes R.J."/>
            <person name="Sanchez-Flores A."/>
            <person name="Laclette J.P."/>
        </authorList>
    </citation>
    <scope>NUCLEOTIDE SEQUENCE</scope>
    <source>
        <strain evidence="1">WFUcys</strain>
        <tissue evidence="1">Peritoneal cavity of infected mice</tissue>
    </source>
</reference>
<keyword evidence="3" id="KW-1185">Reference proteome</keyword>
<protein>
    <submittedName>
        <fullName evidence="1">Uncharacterized protein</fullName>
    </submittedName>
</protein>
<comment type="caution">
    <text evidence="1">The sequence shown here is derived from an EMBL/GenBank/DDBJ whole genome shotgun (WGS) entry which is preliminary data.</text>
</comment>
<evidence type="ECO:0000313" key="1">
    <source>
        <dbReference type="EMBL" id="KAL5109941.1"/>
    </source>
</evidence>
<organism evidence="1 3">
    <name type="scientific">Taenia crassiceps</name>
    <dbReference type="NCBI Taxonomy" id="6207"/>
    <lineage>
        <taxon>Eukaryota</taxon>
        <taxon>Metazoa</taxon>
        <taxon>Spiralia</taxon>
        <taxon>Lophotrochozoa</taxon>
        <taxon>Platyhelminthes</taxon>
        <taxon>Cestoda</taxon>
        <taxon>Eucestoda</taxon>
        <taxon>Cyclophyllidea</taxon>
        <taxon>Taeniidae</taxon>
        <taxon>Taenia</taxon>
    </lineage>
</organism>
<gene>
    <name evidence="1" type="ORF">TcWFU_002392</name>
    <name evidence="2" type="ORF">TcWFU_002735</name>
</gene>
<dbReference type="EMBL" id="JAKROA010000002">
    <property type="protein sequence ID" value="KAL5109941.1"/>
    <property type="molecule type" value="Genomic_DNA"/>
</dbReference>
<dbReference type="Proteomes" id="UP001651158">
    <property type="component" value="Unassembled WGS sequence"/>
</dbReference>
<dbReference type="EMBL" id="JAKROA010000002">
    <property type="protein sequence ID" value="KAL5109998.1"/>
    <property type="molecule type" value="Genomic_DNA"/>
</dbReference>
<evidence type="ECO:0000313" key="2">
    <source>
        <dbReference type="EMBL" id="KAL5109998.1"/>
    </source>
</evidence>